<dbReference type="PROSITE" id="PS50011">
    <property type="entry name" value="PROTEIN_KINASE_DOM"/>
    <property type="match status" value="1"/>
</dbReference>
<keyword evidence="4" id="KW-0723">Serine/threonine-protein kinase</keyword>
<feature type="region of interest" description="Disordered" evidence="15">
    <location>
        <begin position="1"/>
        <end position="20"/>
    </location>
</feature>
<dbReference type="InterPro" id="IPR011009">
    <property type="entry name" value="Kinase-like_dom_sf"/>
</dbReference>
<evidence type="ECO:0000256" key="11">
    <source>
        <dbReference type="ARBA" id="ARBA00022989"/>
    </source>
</evidence>
<dbReference type="GO" id="GO:0005886">
    <property type="term" value="C:plasma membrane"/>
    <property type="evidence" value="ECO:0007669"/>
    <property type="project" value="TreeGrafter"/>
</dbReference>
<dbReference type="InterPro" id="IPR000719">
    <property type="entry name" value="Prot_kinase_dom"/>
</dbReference>
<dbReference type="InterPro" id="IPR000472">
    <property type="entry name" value="Activin_recp"/>
</dbReference>
<dbReference type="PANTHER" id="PTHR23255">
    <property type="entry name" value="TRANSFORMING GROWTH FACTOR-BETA RECEPTOR TYPE I AND II"/>
    <property type="match status" value="1"/>
</dbReference>
<dbReference type="AlphaFoldDB" id="A0A914WH56"/>
<dbReference type="InterPro" id="IPR003605">
    <property type="entry name" value="GS_dom"/>
</dbReference>
<dbReference type="SMART" id="SM00220">
    <property type="entry name" value="S_TKc"/>
    <property type="match status" value="1"/>
</dbReference>
<keyword evidence="10 14" id="KW-0067">ATP-binding</keyword>
<evidence type="ECO:0000256" key="6">
    <source>
        <dbReference type="ARBA" id="ARBA00022692"/>
    </source>
</evidence>
<organism evidence="19 20">
    <name type="scientific">Plectus sambesii</name>
    <dbReference type="NCBI Taxonomy" id="2011161"/>
    <lineage>
        <taxon>Eukaryota</taxon>
        <taxon>Metazoa</taxon>
        <taxon>Ecdysozoa</taxon>
        <taxon>Nematoda</taxon>
        <taxon>Chromadorea</taxon>
        <taxon>Plectida</taxon>
        <taxon>Plectina</taxon>
        <taxon>Plectoidea</taxon>
        <taxon>Plectidae</taxon>
        <taxon>Plectus</taxon>
    </lineage>
</organism>
<evidence type="ECO:0000313" key="20">
    <source>
        <dbReference type="WBParaSite" id="PSAMB.scaffold38size103597.g1000.t1"/>
    </source>
</evidence>
<feature type="transmembrane region" description="Helical" evidence="16">
    <location>
        <begin position="149"/>
        <end position="175"/>
    </location>
</feature>
<keyword evidence="9" id="KW-0418">Kinase</keyword>
<evidence type="ECO:0000256" key="9">
    <source>
        <dbReference type="ARBA" id="ARBA00022777"/>
    </source>
</evidence>
<keyword evidence="13" id="KW-0675">Receptor</keyword>
<proteinExistence type="inferred from homology"/>
<dbReference type="Gene3D" id="2.10.60.10">
    <property type="entry name" value="CD59"/>
    <property type="match status" value="1"/>
</dbReference>
<dbReference type="InterPro" id="IPR045860">
    <property type="entry name" value="Snake_toxin-like_sf"/>
</dbReference>
<evidence type="ECO:0000256" key="14">
    <source>
        <dbReference type="PROSITE-ProRule" id="PRU10141"/>
    </source>
</evidence>
<protein>
    <recommendedName>
        <fullName evidence="3">receptor protein serine/threonine kinase</fullName>
        <ecNumber evidence="3">2.7.11.30</ecNumber>
    </recommendedName>
</protein>
<feature type="domain" description="Protein kinase" evidence="17">
    <location>
        <begin position="248"/>
        <end position="592"/>
    </location>
</feature>
<dbReference type="EC" id="2.7.11.30" evidence="3"/>
<keyword evidence="11 16" id="KW-1133">Transmembrane helix</keyword>
<accession>A0A914WH56</accession>
<dbReference type="PANTHER" id="PTHR23255:SF71">
    <property type="entry name" value="RECEPTOR PROTEIN SERINE_THREONINE KINASE"/>
    <property type="match status" value="1"/>
</dbReference>
<dbReference type="PROSITE" id="PS00107">
    <property type="entry name" value="PROTEIN_KINASE_ATP"/>
    <property type="match status" value="1"/>
</dbReference>
<dbReference type="GO" id="GO:0004675">
    <property type="term" value="F:transmembrane receptor protein serine/threonine kinase activity"/>
    <property type="evidence" value="ECO:0007669"/>
    <property type="project" value="UniProtKB-EC"/>
</dbReference>
<evidence type="ECO:0000256" key="13">
    <source>
        <dbReference type="ARBA" id="ARBA00023170"/>
    </source>
</evidence>
<feature type="domain" description="GS" evidence="18">
    <location>
        <begin position="212"/>
        <end position="247"/>
    </location>
</feature>
<feature type="compositionally biased region" description="Polar residues" evidence="15">
    <location>
        <begin position="470"/>
        <end position="485"/>
    </location>
</feature>
<dbReference type="SUPFAM" id="SSF56112">
    <property type="entry name" value="Protein kinase-like (PK-like)"/>
    <property type="match status" value="1"/>
</dbReference>
<dbReference type="Pfam" id="PF00069">
    <property type="entry name" value="Pkinase"/>
    <property type="match status" value="1"/>
</dbReference>
<dbReference type="Gene3D" id="3.30.200.20">
    <property type="entry name" value="Phosphorylase Kinase, domain 1"/>
    <property type="match status" value="1"/>
</dbReference>
<dbReference type="SUPFAM" id="SSF57302">
    <property type="entry name" value="Snake toxin-like"/>
    <property type="match status" value="1"/>
</dbReference>
<dbReference type="PROSITE" id="PS00108">
    <property type="entry name" value="PROTEIN_KINASE_ST"/>
    <property type="match status" value="1"/>
</dbReference>
<comment type="similarity">
    <text evidence="2">Belongs to the protein kinase superfamily. TKL Ser/Thr protein kinase family. TGFB receptor subfamily.</text>
</comment>
<evidence type="ECO:0000256" key="16">
    <source>
        <dbReference type="SAM" id="Phobius"/>
    </source>
</evidence>
<dbReference type="Pfam" id="PF01064">
    <property type="entry name" value="Activin_recp"/>
    <property type="match status" value="1"/>
</dbReference>
<feature type="binding site" evidence="14">
    <location>
        <position position="275"/>
    </location>
    <ligand>
        <name>ATP</name>
        <dbReference type="ChEBI" id="CHEBI:30616"/>
    </ligand>
</feature>
<evidence type="ECO:0000313" key="19">
    <source>
        <dbReference type="Proteomes" id="UP000887566"/>
    </source>
</evidence>
<dbReference type="GO" id="GO:0005524">
    <property type="term" value="F:ATP binding"/>
    <property type="evidence" value="ECO:0007669"/>
    <property type="project" value="UniProtKB-UniRule"/>
</dbReference>
<evidence type="ECO:0000256" key="7">
    <source>
        <dbReference type="ARBA" id="ARBA00022729"/>
    </source>
</evidence>
<keyword evidence="8 14" id="KW-0547">Nucleotide-binding</keyword>
<evidence type="ECO:0000256" key="4">
    <source>
        <dbReference type="ARBA" id="ARBA00022527"/>
    </source>
</evidence>
<evidence type="ECO:0000256" key="15">
    <source>
        <dbReference type="SAM" id="MobiDB-lite"/>
    </source>
</evidence>
<sequence>MPVTEANFVEDRSKQRAAATTTEMPTNRLCYCTYGPEVCGSANETCIKDPKAACFHSVELVHNTETKAMEKWHSYGCLPLELTMEGREASASHFQCNGWRSSHTQPKSIACCDEGNYCNKNITPPPFSNVPSTPEGGHSLESFISHMPLVLIVLVGVVGAALVLMLITCAIVSYIRYRKTGKWRFLPASRLPSKKRRSCPLIEHADNVYIFNNTNEKTKMLVDIGVEASSGSGSGVAHLVQRTVGGHLVRKEWIGKGRYGEVWKAEFHGSDVAVKVFYTTEEHSWKNEREVYQSTMLNHENILRFVAADIQGNQSITEMLLITDFHELGSLHDYLKRGEPLSSLEALQLAHSAVSGIAHLHDTLTGTGSGCKPEIAHRDIKSKNIIVKRAGVCAIADFGLAIRYYAKERRMDPANPNIQVGTKRYMAPEVLDKTLNVKDFNSFKHADIYSYALVLWELARRVDNGPLPANMSTNAPSLSNDSSIPTDPVAHSPSPTLSKRSDESSTGTARPYEPPFEGMVASDPSFEEMKQIVCEEQRRPPLEESWRSDEFKGTSLHLLADLMIECWSSKPSCRHSALKLKTTLKRMIESFPLSSITASDKWLSPAYQPPYRDVDSGIRSKTQS</sequence>
<comment type="subcellular location">
    <subcellularLocation>
        <location evidence="1">Membrane</location>
        <topology evidence="1">Single-pass type I membrane protein</topology>
    </subcellularLocation>
</comment>
<evidence type="ECO:0000256" key="1">
    <source>
        <dbReference type="ARBA" id="ARBA00004479"/>
    </source>
</evidence>
<reference evidence="20" key="1">
    <citation type="submission" date="2022-11" db="UniProtKB">
        <authorList>
            <consortium name="WormBaseParasite"/>
        </authorList>
    </citation>
    <scope>IDENTIFICATION</scope>
</reference>
<evidence type="ECO:0000259" key="18">
    <source>
        <dbReference type="PROSITE" id="PS51256"/>
    </source>
</evidence>
<keyword evidence="6 16" id="KW-0812">Transmembrane</keyword>
<evidence type="ECO:0000256" key="12">
    <source>
        <dbReference type="ARBA" id="ARBA00023136"/>
    </source>
</evidence>
<feature type="region of interest" description="Disordered" evidence="15">
    <location>
        <begin position="470"/>
        <end position="521"/>
    </location>
</feature>
<evidence type="ECO:0000256" key="5">
    <source>
        <dbReference type="ARBA" id="ARBA00022679"/>
    </source>
</evidence>
<dbReference type="InterPro" id="IPR017441">
    <property type="entry name" value="Protein_kinase_ATP_BS"/>
</dbReference>
<dbReference type="SMART" id="SM00467">
    <property type="entry name" value="GS"/>
    <property type="match status" value="1"/>
</dbReference>
<dbReference type="InterPro" id="IPR000333">
    <property type="entry name" value="TGFB_receptor"/>
</dbReference>
<dbReference type="Proteomes" id="UP000887566">
    <property type="component" value="Unplaced"/>
</dbReference>
<keyword evidence="7" id="KW-0732">Signal</keyword>
<dbReference type="Gene3D" id="1.10.510.10">
    <property type="entry name" value="Transferase(Phosphotransferase) domain 1"/>
    <property type="match status" value="1"/>
</dbReference>
<evidence type="ECO:0000256" key="2">
    <source>
        <dbReference type="ARBA" id="ARBA00009605"/>
    </source>
</evidence>
<evidence type="ECO:0000256" key="8">
    <source>
        <dbReference type="ARBA" id="ARBA00022741"/>
    </source>
</evidence>
<evidence type="ECO:0000256" key="3">
    <source>
        <dbReference type="ARBA" id="ARBA00012401"/>
    </source>
</evidence>
<name>A0A914WH56_9BILA</name>
<keyword evidence="5" id="KW-0808">Transferase</keyword>
<evidence type="ECO:0000256" key="10">
    <source>
        <dbReference type="ARBA" id="ARBA00022840"/>
    </source>
</evidence>
<dbReference type="PROSITE" id="PS51256">
    <property type="entry name" value="GS"/>
    <property type="match status" value="1"/>
</dbReference>
<evidence type="ECO:0000259" key="17">
    <source>
        <dbReference type="PROSITE" id="PS50011"/>
    </source>
</evidence>
<dbReference type="WBParaSite" id="PSAMB.scaffold38size103597.g1000.t1">
    <property type="protein sequence ID" value="PSAMB.scaffold38size103597.g1000.t1"/>
    <property type="gene ID" value="PSAMB.scaffold38size103597.g1000"/>
</dbReference>
<dbReference type="GO" id="GO:0071363">
    <property type="term" value="P:cellular response to growth factor stimulus"/>
    <property type="evidence" value="ECO:0007669"/>
    <property type="project" value="TreeGrafter"/>
</dbReference>
<dbReference type="InterPro" id="IPR008271">
    <property type="entry name" value="Ser/Thr_kinase_AS"/>
</dbReference>
<keyword evidence="19" id="KW-1185">Reference proteome</keyword>
<dbReference type="GO" id="GO:0043235">
    <property type="term" value="C:receptor complex"/>
    <property type="evidence" value="ECO:0007669"/>
    <property type="project" value="TreeGrafter"/>
</dbReference>
<feature type="region of interest" description="Disordered" evidence="15">
    <location>
        <begin position="603"/>
        <end position="624"/>
    </location>
</feature>
<dbReference type="CDD" id="cd23586">
    <property type="entry name" value="TFP_LU_ECD_sma6"/>
    <property type="match status" value="1"/>
</dbReference>
<feature type="compositionally biased region" description="Polar residues" evidence="15">
    <location>
        <begin position="493"/>
        <end position="508"/>
    </location>
</feature>
<keyword evidence="12 16" id="KW-0472">Membrane</keyword>